<feature type="transmembrane region" description="Helical" evidence="1">
    <location>
        <begin position="46"/>
        <end position="71"/>
    </location>
</feature>
<feature type="transmembrane region" description="Helical" evidence="1">
    <location>
        <begin position="12"/>
        <end position="34"/>
    </location>
</feature>
<reference evidence="2 3" key="1">
    <citation type="journal article" date="2009" name="PLoS ONE">
        <title>Genome analysis of the anaerobic thermohalophilic bacterium Halothermothrix orenii.</title>
        <authorList>
            <person name="Mavromatis K."/>
            <person name="Ivanova N."/>
            <person name="Anderson I."/>
            <person name="Lykidis A."/>
            <person name="Hooper S.D."/>
            <person name="Sun H."/>
            <person name="Kunin V."/>
            <person name="Lapidus A."/>
            <person name="Hugenholtz P."/>
            <person name="Patel B."/>
            <person name="Kyrpides N.C."/>
        </authorList>
    </citation>
    <scope>NUCLEOTIDE SEQUENCE [LARGE SCALE GENOMIC DNA]</scope>
    <source>
        <strain evidence="3">H 168 / OCM 544 / DSM 9562</strain>
    </source>
</reference>
<evidence type="ECO:0000313" key="2">
    <source>
        <dbReference type="EMBL" id="ACL70100.1"/>
    </source>
</evidence>
<dbReference type="AlphaFoldDB" id="B8CXT1"/>
<dbReference type="STRING" id="373903.Hore_13500"/>
<keyword evidence="1" id="KW-0472">Membrane</keyword>
<accession>B8CXT1</accession>
<dbReference type="HOGENOM" id="CLU_1007716_0_0_9"/>
<dbReference type="EMBL" id="CP001098">
    <property type="protein sequence ID" value="ACL70100.1"/>
    <property type="molecule type" value="Genomic_DNA"/>
</dbReference>
<keyword evidence="1" id="KW-1133">Transmembrane helix</keyword>
<evidence type="ECO:0000313" key="3">
    <source>
        <dbReference type="Proteomes" id="UP000000719"/>
    </source>
</evidence>
<name>B8CXT1_HALOH</name>
<dbReference type="RefSeq" id="WP_012636284.1">
    <property type="nucleotide sequence ID" value="NC_011899.1"/>
</dbReference>
<organism evidence="2 3">
    <name type="scientific">Halothermothrix orenii (strain H 168 / OCM 544 / DSM 9562)</name>
    <dbReference type="NCBI Taxonomy" id="373903"/>
    <lineage>
        <taxon>Bacteria</taxon>
        <taxon>Bacillati</taxon>
        <taxon>Bacillota</taxon>
        <taxon>Clostridia</taxon>
        <taxon>Halanaerobiales</taxon>
        <taxon>Halothermotrichaceae</taxon>
        <taxon>Halothermothrix</taxon>
    </lineage>
</organism>
<dbReference type="Proteomes" id="UP000000719">
    <property type="component" value="Chromosome"/>
</dbReference>
<dbReference type="OrthoDB" id="348118at2"/>
<dbReference type="KEGG" id="hor:Hore_13500"/>
<dbReference type="eggNOG" id="ENOG503031S">
    <property type="taxonomic scope" value="Bacteria"/>
</dbReference>
<keyword evidence="3" id="KW-1185">Reference proteome</keyword>
<gene>
    <name evidence="2" type="ordered locus">Hore_13500</name>
</gene>
<feature type="transmembrane region" description="Helical" evidence="1">
    <location>
        <begin position="92"/>
        <end position="111"/>
    </location>
</feature>
<sequence>MDNKTIIKWTNRIALFVIILLVYWVFIFISITVFGLKVFRENITELFYLSIVGIIGILIGVVIVNIMFNLTSISESLKKSKRQDVNKKRNKLWMALIILSFPLILGILFFGDYRTTKIREQKLIEAAKYSITNNQEITENFLNYSFNEQYLQQTAEGLKFIAKQAESFPSISIIIEDTINGKDVFLRFTSYFYKDKNKNYSKIDYIYACSPEEQEYLKSIFDGNNNEYLFSAYDGNYELYYPYKRGKNVIILYFTDRKQYGKFGS</sequence>
<evidence type="ECO:0000256" key="1">
    <source>
        <dbReference type="SAM" id="Phobius"/>
    </source>
</evidence>
<keyword evidence="1" id="KW-0812">Transmembrane</keyword>
<proteinExistence type="predicted"/>
<protein>
    <submittedName>
        <fullName evidence="2">Uncharacterized protein</fullName>
    </submittedName>
</protein>